<evidence type="ECO:0000256" key="2">
    <source>
        <dbReference type="SAM" id="SignalP"/>
    </source>
</evidence>
<dbReference type="Gene3D" id="1.10.45.10">
    <property type="entry name" value="Vanillyl-alcohol Oxidase, Chain A, domain 4"/>
    <property type="match status" value="1"/>
</dbReference>
<dbReference type="InterPro" id="IPR016166">
    <property type="entry name" value="FAD-bd_PCMH"/>
</dbReference>
<dbReference type="InterPro" id="IPR016167">
    <property type="entry name" value="FAD-bd_PCMH_sub1"/>
</dbReference>
<evidence type="ECO:0000313" key="5">
    <source>
        <dbReference type="Proteomes" id="UP001201812"/>
    </source>
</evidence>
<dbReference type="InterPro" id="IPR007173">
    <property type="entry name" value="ALO_C"/>
</dbReference>
<accession>A0AAD4MMN1</accession>
<dbReference type="GO" id="GO:0071949">
    <property type="term" value="F:FAD binding"/>
    <property type="evidence" value="ECO:0007669"/>
    <property type="project" value="InterPro"/>
</dbReference>
<dbReference type="Pfam" id="PF01565">
    <property type="entry name" value="FAD_binding_4"/>
    <property type="match status" value="1"/>
</dbReference>
<dbReference type="PANTHER" id="PTHR43762">
    <property type="entry name" value="L-GULONOLACTONE OXIDASE"/>
    <property type="match status" value="1"/>
</dbReference>
<protein>
    <submittedName>
        <fullName evidence="4">FAD binding domain-containing protein</fullName>
    </submittedName>
</protein>
<dbReference type="Gene3D" id="3.30.465.10">
    <property type="match status" value="1"/>
</dbReference>
<evidence type="ECO:0000259" key="3">
    <source>
        <dbReference type="PROSITE" id="PS51387"/>
    </source>
</evidence>
<dbReference type="InterPro" id="IPR016169">
    <property type="entry name" value="FAD-bd_PCMH_sub2"/>
</dbReference>
<dbReference type="Gene3D" id="3.30.43.10">
    <property type="entry name" value="Uridine Diphospho-n-acetylenolpyruvylglucosamine Reductase, domain 2"/>
    <property type="match status" value="1"/>
</dbReference>
<comment type="caution">
    <text evidence="4">The sequence shown here is derived from an EMBL/GenBank/DDBJ whole genome shotgun (WGS) entry which is preliminary data.</text>
</comment>
<dbReference type="PANTHER" id="PTHR43762:SF1">
    <property type="entry name" value="D-ARABINONO-1,4-LACTONE OXIDASE"/>
    <property type="match status" value="1"/>
</dbReference>
<dbReference type="GO" id="GO:0080049">
    <property type="term" value="F:L-gulono-1,4-lactone dehydrogenase activity"/>
    <property type="evidence" value="ECO:0007669"/>
    <property type="project" value="TreeGrafter"/>
</dbReference>
<feature type="domain" description="FAD-binding PCMH-type" evidence="3">
    <location>
        <begin position="66"/>
        <end position="230"/>
    </location>
</feature>
<keyword evidence="2" id="KW-0732">Signal</keyword>
<dbReference type="InterPro" id="IPR016171">
    <property type="entry name" value="Vanillyl_alc_oxidase_C-sub2"/>
</dbReference>
<sequence>MNLLFTPLFVTIFILAESYALTEQINIPLHLRPSSPVLEDQVLRQSMRAKRAALKPVTLHNWGGNFLFSTQNIQYPTTVEQVQEIVQGADKIRCMGTRHSFSRCADSPDTIISTLGLKNIIGFDASVPSITVQAGIPYTDLNPYLQYLGYALPNQASLSEISVAGASQTGAHGSGLTHQCLASHIRSLKIVLANGTLATYGPNDPELKAIVVGVGAFGVITQVELNVEPTFNITNYFFVNMPTQDLYDHFDEIENMGYSVQLFTDFSTPGVWGQIMIMDRSGSNSNIGSLQNLYGATRSHTQISPIAALPPTYLVDQSVEQPWYFGLVDYHLGLSGFDGAEIQSEYFLAYENAVAAIKAVTTLSDLIAPRVHLLLIRTIKGDDFWLSEMYSQSNVVGIHFTWKPNMTAVMEVLPQIEQLLIPYCARPHWGKVFAQGPETFLHCYPKLADFKQLAEQLDPTHKFRNQFLEDNLFVNLPTSSAPSTVPPASCGNRAPLIAISAQNTTVLTDTLTQHYNTWNATIKIGFNSVFNQVRKAIWDDVTFPTPAVKITNIVQYFLSYNKNAVERQKVLMDINIVEWGGTIQKFCDCGSG</sequence>
<dbReference type="InterPro" id="IPR010031">
    <property type="entry name" value="FAD_lactone_oxidase-like"/>
</dbReference>
<dbReference type="GO" id="GO:0016020">
    <property type="term" value="C:membrane"/>
    <property type="evidence" value="ECO:0007669"/>
    <property type="project" value="InterPro"/>
</dbReference>
<dbReference type="Gene3D" id="3.30.70.2530">
    <property type="match status" value="1"/>
</dbReference>
<keyword evidence="1" id="KW-0560">Oxidoreductase</keyword>
<dbReference type="PROSITE" id="PS51387">
    <property type="entry name" value="FAD_PCMH"/>
    <property type="match status" value="1"/>
</dbReference>
<reference evidence="4" key="1">
    <citation type="submission" date="2022-01" db="EMBL/GenBank/DDBJ databases">
        <title>Genome Sequence Resource for Two Populations of Ditylenchus destructor, the Migratory Endoparasitic Phytonematode.</title>
        <authorList>
            <person name="Zhang H."/>
            <person name="Lin R."/>
            <person name="Xie B."/>
        </authorList>
    </citation>
    <scope>NUCLEOTIDE SEQUENCE</scope>
    <source>
        <strain evidence="4">BazhouSP</strain>
    </source>
</reference>
<organism evidence="4 5">
    <name type="scientific">Ditylenchus destructor</name>
    <dbReference type="NCBI Taxonomy" id="166010"/>
    <lineage>
        <taxon>Eukaryota</taxon>
        <taxon>Metazoa</taxon>
        <taxon>Ecdysozoa</taxon>
        <taxon>Nematoda</taxon>
        <taxon>Chromadorea</taxon>
        <taxon>Rhabditida</taxon>
        <taxon>Tylenchina</taxon>
        <taxon>Tylenchomorpha</taxon>
        <taxon>Sphaerularioidea</taxon>
        <taxon>Anguinidae</taxon>
        <taxon>Anguininae</taxon>
        <taxon>Ditylenchus</taxon>
    </lineage>
</organism>
<proteinExistence type="predicted"/>
<dbReference type="EMBL" id="JAKKPZ010000247">
    <property type="protein sequence ID" value="KAI1697846.1"/>
    <property type="molecule type" value="Genomic_DNA"/>
</dbReference>
<evidence type="ECO:0000256" key="1">
    <source>
        <dbReference type="ARBA" id="ARBA00023002"/>
    </source>
</evidence>
<dbReference type="GO" id="GO:0003885">
    <property type="term" value="F:D-arabinono-1,4-lactone oxidase activity"/>
    <property type="evidence" value="ECO:0007669"/>
    <property type="project" value="InterPro"/>
</dbReference>
<feature type="signal peptide" evidence="2">
    <location>
        <begin position="1"/>
        <end position="20"/>
    </location>
</feature>
<gene>
    <name evidence="4" type="ORF">DdX_18244</name>
</gene>
<feature type="chain" id="PRO_5042004633" evidence="2">
    <location>
        <begin position="21"/>
        <end position="592"/>
    </location>
</feature>
<dbReference type="InterPro" id="IPR006094">
    <property type="entry name" value="Oxid_FAD_bind_N"/>
</dbReference>
<dbReference type="AlphaFoldDB" id="A0AAD4MMN1"/>
<dbReference type="InterPro" id="IPR036318">
    <property type="entry name" value="FAD-bd_PCMH-like_sf"/>
</dbReference>
<dbReference type="SUPFAM" id="SSF56176">
    <property type="entry name" value="FAD-binding/transporter-associated domain-like"/>
    <property type="match status" value="1"/>
</dbReference>
<dbReference type="Proteomes" id="UP001201812">
    <property type="component" value="Unassembled WGS sequence"/>
</dbReference>
<name>A0AAD4MMN1_9BILA</name>
<evidence type="ECO:0000313" key="4">
    <source>
        <dbReference type="EMBL" id="KAI1697846.1"/>
    </source>
</evidence>
<keyword evidence="5" id="KW-1185">Reference proteome</keyword>
<dbReference type="Pfam" id="PF04030">
    <property type="entry name" value="ALO"/>
    <property type="match status" value="1"/>
</dbReference>
<dbReference type="Gene3D" id="3.30.70.2520">
    <property type="match status" value="1"/>
</dbReference>